<dbReference type="PROSITE" id="PS50132">
    <property type="entry name" value="RGS"/>
    <property type="match status" value="1"/>
</dbReference>
<feature type="compositionally biased region" description="Low complexity" evidence="1">
    <location>
        <begin position="120"/>
        <end position="131"/>
    </location>
</feature>
<dbReference type="InterPro" id="IPR036305">
    <property type="entry name" value="RGS_sf"/>
</dbReference>
<accession>A0ABM1BFZ8</accession>
<dbReference type="Gene3D" id="1.10.167.10">
    <property type="entry name" value="Regulator of G-protein Signalling 4, domain 2"/>
    <property type="match status" value="1"/>
</dbReference>
<evidence type="ECO:0000256" key="1">
    <source>
        <dbReference type="SAM" id="MobiDB-lite"/>
    </source>
</evidence>
<feature type="region of interest" description="Disordered" evidence="1">
    <location>
        <begin position="1"/>
        <end position="66"/>
    </location>
</feature>
<dbReference type="Pfam" id="PF00615">
    <property type="entry name" value="RGS"/>
    <property type="match status" value="1"/>
</dbReference>
<dbReference type="PRINTS" id="PR01301">
    <property type="entry name" value="RGSPROTEIN"/>
</dbReference>
<dbReference type="Proteomes" id="UP000694941">
    <property type="component" value="Unplaced"/>
</dbReference>
<feature type="region of interest" description="Disordered" evidence="1">
    <location>
        <begin position="99"/>
        <end position="143"/>
    </location>
</feature>
<dbReference type="SMART" id="SM00315">
    <property type="entry name" value="RGS"/>
    <property type="match status" value="1"/>
</dbReference>
<dbReference type="InterPro" id="IPR024066">
    <property type="entry name" value="RGS_subdom1/3"/>
</dbReference>
<dbReference type="Gene3D" id="1.10.196.10">
    <property type="match status" value="1"/>
</dbReference>
<evidence type="ECO:0000313" key="4">
    <source>
        <dbReference type="RefSeq" id="XP_013781250.2"/>
    </source>
</evidence>
<dbReference type="SUPFAM" id="SSF48097">
    <property type="entry name" value="Regulator of G-protein signaling, RGS"/>
    <property type="match status" value="1"/>
</dbReference>
<dbReference type="GeneID" id="106465569"/>
<name>A0ABM1BFZ8_LIMPO</name>
<dbReference type="InterPro" id="IPR044926">
    <property type="entry name" value="RGS_subdomain_2"/>
</dbReference>
<keyword evidence="3" id="KW-1185">Reference proteome</keyword>
<dbReference type="InterPro" id="IPR016137">
    <property type="entry name" value="RGS"/>
</dbReference>
<feature type="compositionally biased region" description="Polar residues" evidence="1">
    <location>
        <begin position="1"/>
        <end position="16"/>
    </location>
</feature>
<gene>
    <name evidence="4" type="primary">LOC106465569</name>
</gene>
<sequence length="394" mass="44508">MDHYQQESGGKQSLLSDHSREQFVLTQQTSESLAQRVGRSCMVEEYSESTGEESSPSWASNSTGNTPSPGTVRLAFEFGQKCSFSTDYMAESVASNCTFTRSRRSSNSDEQKGQNKTKMSSSLSSDQLADLKSQESKSGTPNDWVYGVRAKIRKGSGDNFKLPGGASVATSLSKSTEKFSRLLRRTRSAGCSKDVPAHALFLREKLHFTTETKSTETTMTCKVEVEEEKKSHRKSLAQDMKQRLRFLRRRHTDSSIQSSIRPSPDEAGKWATSFQELMASKYGSALFRAFLSREFCEENIEFWLACEEFKKTKSNKLQSKARKIYNDFIAVQAPKEVNLDSTTRTAVMNKLSKPDHRSFDQAQGRIQGLMERDAYMRFLQSELYLELLRNADSI</sequence>
<dbReference type="PANTHER" id="PTHR10845:SF259">
    <property type="entry name" value="RGS DOMAIN-CONTAINING PROTEIN-RELATED"/>
    <property type="match status" value="1"/>
</dbReference>
<evidence type="ECO:0000259" key="2">
    <source>
        <dbReference type="PROSITE" id="PS50132"/>
    </source>
</evidence>
<evidence type="ECO:0000313" key="3">
    <source>
        <dbReference type="Proteomes" id="UP000694941"/>
    </source>
</evidence>
<proteinExistence type="predicted"/>
<protein>
    <submittedName>
        <fullName evidence="4">Regulator of G-protein signaling 3-like</fullName>
    </submittedName>
</protein>
<dbReference type="PANTHER" id="PTHR10845">
    <property type="entry name" value="REGULATOR OF G PROTEIN SIGNALING"/>
    <property type="match status" value="1"/>
</dbReference>
<reference evidence="4" key="1">
    <citation type="submission" date="2025-08" db="UniProtKB">
        <authorList>
            <consortium name="RefSeq"/>
        </authorList>
    </citation>
    <scope>IDENTIFICATION</scope>
    <source>
        <tissue evidence="4">Muscle</tissue>
    </source>
</reference>
<dbReference type="RefSeq" id="XP_013781250.2">
    <property type="nucleotide sequence ID" value="XM_013925796.2"/>
</dbReference>
<feature type="domain" description="RGS" evidence="2">
    <location>
        <begin position="273"/>
        <end position="388"/>
    </location>
</feature>
<feature type="compositionally biased region" description="Polar residues" evidence="1">
    <location>
        <begin position="24"/>
        <end position="33"/>
    </location>
</feature>
<organism evidence="3 4">
    <name type="scientific">Limulus polyphemus</name>
    <name type="common">Atlantic horseshoe crab</name>
    <dbReference type="NCBI Taxonomy" id="6850"/>
    <lineage>
        <taxon>Eukaryota</taxon>
        <taxon>Metazoa</taxon>
        <taxon>Ecdysozoa</taxon>
        <taxon>Arthropoda</taxon>
        <taxon>Chelicerata</taxon>
        <taxon>Merostomata</taxon>
        <taxon>Xiphosura</taxon>
        <taxon>Limulidae</taxon>
        <taxon>Limulus</taxon>
    </lineage>
</organism>